<evidence type="ECO:0000256" key="3">
    <source>
        <dbReference type="ARBA" id="ARBA00022723"/>
    </source>
</evidence>
<comment type="caution">
    <text evidence="9">The sequence shown here is derived from an EMBL/GenBank/DDBJ whole genome shotgun (WGS) entry which is preliminary data.</text>
</comment>
<evidence type="ECO:0000313" key="9">
    <source>
        <dbReference type="EMBL" id="SPO00378.1"/>
    </source>
</evidence>
<proteinExistence type="inferred from homology"/>
<keyword evidence="2" id="KW-0719">Serine esterase</keyword>
<keyword evidence="6" id="KW-0106">Calcium</keyword>
<evidence type="ECO:0000313" key="10">
    <source>
        <dbReference type="Proteomes" id="UP001187682"/>
    </source>
</evidence>
<feature type="signal peptide" evidence="8">
    <location>
        <begin position="1"/>
        <end position="18"/>
    </location>
</feature>
<evidence type="ECO:0000256" key="2">
    <source>
        <dbReference type="ARBA" id="ARBA00022487"/>
    </source>
</evidence>
<dbReference type="AlphaFoldDB" id="A0AAE8STD1"/>
<keyword evidence="4 8" id="KW-0732">Signal</keyword>
<comment type="similarity">
    <text evidence="1 8">Belongs to the tannase family.</text>
</comment>
<keyword evidence="3" id="KW-0479">Metal-binding</keyword>
<gene>
    <name evidence="9" type="ORF">DNG_03223</name>
</gene>
<evidence type="ECO:0000256" key="4">
    <source>
        <dbReference type="ARBA" id="ARBA00022729"/>
    </source>
</evidence>
<dbReference type="InterPro" id="IPR011118">
    <property type="entry name" value="Tannase/feruloyl_esterase"/>
</dbReference>
<dbReference type="Proteomes" id="UP001187682">
    <property type="component" value="Unassembled WGS sequence"/>
</dbReference>
<evidence type="ECO:0000256" key="6">
    <source>
        <dbReference type="ARBA" id="ARBA00022837"/>
    </source>
</evidence>
<sequence length="529" mass="56910">MGLKILLHLFPLLGLAHALVLARTPTPCAKLPKPHIPGAKVISITGEEKHNLTVLQQPPTLPIDVEALNICEVNVTLTHPGAFDTVLVQAWLPLDTWNERFVALGGSGWLAGPGSAGLAIPASEGYVAAFTDAGLPGGNAVSPELWALGPDGKVSTELLENFASRSVHDLAVVGKALIKAFYGCPAKYSFWDGCSTGGRQGLVEAQKYPRDFDGILASAPAIYWPEYVMAELWPQVVMYEAGYYPSRCVLDNIVNAAISACDAEDGVEDGVVAEPAKCKFDLSTVIGTSVICDGGEHVEITEQAASIVRKMWEGPTTSDGKQLWHGMPIGASLADLSASQDVNGTAAGSPFFVPDTWARYFILEDPDFNAANINTEKFISLFRKSKKRFDSIIGSANPDLSGFKKAGGKLLVWHGLSDQLIYPQDSEQYYREVQHVTGYIEDTFRLFLAPGVDHCGAGFASIAPGAVPKNPFRDLVTWVESGKRPDALEAATTPNAKTQFTRKICAYPRMAVLHEGEDPTVAESYECAL</sequence>
<dbReference type="Pfam" id="PF07519">
    <property type="entry name" value="Tannase"/>
    <property type="match status" value="1"/>
</dbReference>
<feature type="chain" id="PRO_5041779563" description="Carboxylic ester hydrolase" evidence="8">
    <location>
        <begin position="19"/>
        <end position="529"/>
    </location>
</feature>
<protein>
    <recommendedName>
        <fullName evidence="8">Carboxylic ester hydrolase</fullName>
        <ecNumber evidence="8">3.1.1.-</ecNumber>
    </recommendedName>
</protein>
<dbReference type="EC" id="3.1.1.-" evidence="8"/>
<dbReference type="EMBL" id="ONZQ02000003">
    <property type="protein sequence ID" value="SPO00378.1"/>
    <property type="molecule type" value="Genomic_DNA"/>
</dbReference>
<evidence type="ECO:0000256" key="1">
    <source>
        <dbReference type="ARBA" id="ARBA00006249"/>
    </source>
</evidence>
<dbReference type="InterPro" id="IPR029058">
    <property type="entry name" value="AB_hydrolase_fold"/>
</dbReference>
<dbReference type="SUPFAM" id="SSF53474">
    <property type="entry name" value="alpha/beta-Hydrolases"/>
    <property type="match status" value="1"/>
</dbReference>
<keyword evidence="10" id="KW-1185">Reference proteome</keyword>
<dbReference type="Gene3D" id="3.40.50.1820">
    <property type="entry name" value="alpha/beta hydrolase"/>
    <property type="match status" value="1"/>
</dbReference>
<evidence type="ECO:0000256" key="8">
    <source>
        <dbReference type="RuleBase" id="RU361238"/>
    </source>
</evidence>
<keyword evidence="5 8" id="KW-0378">Hydrolase</keyword>
<dbReference type="PANTHER" id="PTHR33938:SF8">
    <property type="entry name" value="CARBOXYLIC ESTER HYDROLASE"/>
    <property type="match status" value="1"/>
</dbReference>
<dbReference type="PANTHER" id="PTHR33938">
    <property type="entry name" value="FERULOYL ESTERASE B-RELATED"/>
    <property type="match status" value="1"/>
</dbReference>
<accession>A0AAE8STD1</accession>
<organism evidence="9 10">
    <name type="scientific">Cephalotrichum gorgonifer</name>
    <dbReference type="NCBI Taxonomy" id="2041049"/>
    <lineage>
        <taxon>Eukaryota</taxon>
        <taxon>Fungi</taxon>
        <taxon>Dikarya</taxon>
        <taxon>Ascomycota</taxon>
        <taxon>Pezizomycotina</taxon>
        <taxon>Sordariomycetes</taxon>
        <taxon>Hypocreomycetidae</taxon>
        <taxon>Microascales</taxon>
        <taxon>Microascaceae</taxon>
        <taxon>Cephalotrichum</taxon>
    </lineage>
</organism>
<reference evidence="9" key="1">
    <citation type="submission" date="2018-03" db="EMBL/GenBank/DDBJ databases">
        <authorList>
            <person name="Guldener U."/>
        </authorList>
    </citation>
    <scope>NUCLEOTIDE SEQUENCE</scope>
</reference>
<evidence type="ECO:0000256" key="7">
    <source>
        <dbReference type="ARBA" id="ARBA00023157"/>
    </source>
</evidence>
<name>A0AAE8STD1_9PEZI</name>
<evidence type="ECO:0000256" key="5">
    <source>
        <dbReference type="ARBA" id="ARBA00022801"/>
    </source>
</evidence>
<keyword evidence="7" id="KW-1015">Disulfide bond</keyword>
<dbReference type="GO" id="GO:0046872">
    <property type="term" value="F:metal ion binding"/>
    <property type="evidence" value="ECO:0007669"/>
    <property type="project" value="UniProtKB-KW"/>
</dbReference>
<dbReference type="GO" id="GO:0030600">
    <property type="term" value="F:feruloyl esterase activity"/>
    <property type="evidence" value="ECO:0007669"/>
    <property type="project" value="UniProtKB-ARBA"/>
</dbReference>